<comment type="caution">
    <text evidence="7">The sequence shown here is derived from an EMBL/GenBank/DDBJ whole genome shotgun (WGS) entry which is preliminary data.</text>
</comment>
<dbReference type="GO" id="GO:0005634">
    <property type="term" value="C:nucleus"/>
    <property type="evidence" value="ECO:0007669"/>
    <property type="project" value="UniProtKB-SubCell"/>
</dbReference>
<evidence type="ECO:0000313" key="7">
    <source>
        <dbReference type="EMBL" id="KAK3098338.1"/>
    </source>
</evidence>
<comment type="caution">
    <text evidence="5">Lacks conserved residue(s) required for the propagation of feature annotation.</text>
</comment>
<dbReference type="PROSITE" id="PS50252">
    <property type="entry name" value="TBOX_3"/>
    <property type="match status" value="1"/>
</dbReference>
<dbReference type="AlphaFoldDB" id="A0AA89BW30"/>
<dbReference type="InterPro" id="IPR008967">
    <property type="entry name" value="p53-like_TF_DNA-bd_sf"/>
</dbReference>
<evidence type="ECO:0000256" key="2">
    <source>
        <dbReference type="ARBA" id="ARBA00023125"/>
    </source>
</evidence>
<dbReference type="PRINTS" id="PR00937">
    <property type="entry name" value="TBOX"/>
</dbReference>
<dbReference type="Proteomes" id="UP001186944">
    <property type="component" value="Unassembled WGS sequence"/>
</dbReference>
<protein>
    <recommendedName>
        <fullName evidence="6">T-box domain-containing protein</fullName>
    </recommendedName>
</protein>
<evidence type="ECO:0000256" key="3">
    <source>
        <dbReference type="ARBA" id="ARBA00023163"/>
    </source>
</evidence>
<evidence type="ECO:0000256" key="5">
    <source>
        <dbReference type="PROSITE-ProRule" id="PRU00201"/>
    </source>
</evidence>
<dbReference type="InterPro" id="IPR036960">
    <property type="entry name" value="T-box_sf"/>
</dbReference>
<accession>A0AA89BW30</accession>
<dbReference type="PANTHER" id="PTHR11267:SF207">
    <property type="entry name" value="OVER COMPENSATING MALES, ISOFORM A"/>
    <property type="match status" value="1"/>
</dbReference>
<sequence>MIITKSGRRMFPAIRVKLHGLKSDAKYKVWIEFLQLDQQKYRYVYHSSKWMVAGSGDVMVPNQAYQHPDSPVDGAFVQSQLVSFERIKLTNHDKPRPGQISLLSMQRFVPRIRIQETQVDDFEEESPMFTDSVRVSYIDRPHNFLYHIGTVPVRLTQNTNLVRVKCPSQQHKSILPDVKPIVERNAYQDFLSACQSKLISTFYPH</sequence>
<proteinExistence type="predicted"/>
<name>A0AA89BW30_PINIB</name>
<keyword evidence="4 5" id="KW-0539">Nucleus</keyword>
<keyword evidence="3" id="KW-0804">Transcription</keyword>
<dbReference type="SMART" id="SM00425">
    <property type="entry name" value="TBOX"/>
    <property type="match status" value="1"/>
</dbReference>
<dbReference type="InterPro" id="IPR046360">
    <property type="entry name" value="T-box_DNA-bd"/>
</dbReference>
<evidence type="ECO:0000256" key="4">
    <source>
        <dbReference type="ARBA" id="ARBA00023242"/>
    </source>
</evidence>
<dbReference type="GO" id="GO:0045893">
    <property type="term" value="P:positive regulation of DNA-templated transcription"/>
    <property type="evidence" value="ECO:0007669"/>
    <property type="project" value="InterPro"/>
</dbReference>
<dbReference type="GO" id="GO:0000785">
    <property type="term" value="C:chromatin"/>
    <property type="evidence" value="ECO:0007669"/>
    <property type="project" value="TreeGrafter"/>
</dbReference>
<reference evidence="7" key="1">
    <citation type="submission" date="2019-08" db="EMBL/GenBank/DDBJ databases">
        <title>The improved chromosome-level genome for the pearl oyster Pinctada fucata martensii using PacBio sequencing and Hi-C.</title>
        <authorList>
            <person name="Zheng Z."/>
        </authorList>
    </citation>
    <scope>NUCLEOTIDE SEQUENCE</scope>
    <source>
        <strain evidence="7">ZZ-2019</strain>
        <tissue evidence="7">Adductor muscle</tissue>
    </source>
</reference>
<dbReference type="PANTHER" id="PTHR11267">
    <property type="entry name" value="T-BOX PROTEIN-RELATED"/>
    <property type="match status" value="1"/>
</dbReference>
<feature type="domain" description="T-box" evidence="6">
    <location>
        <begin position="1"/>
        <end position="165"/>
    </location>
</feature>
<evidence type="ECO:0000259" key="6">
    <source>
        <dbReference type="PROSITE" id="PS50252"/>
    </source>
</evidence>
<keyword evidence="8" id="KW-1185">Reference proteome</keyword>
<keyword evidence="1" id="KW-0805">Transcription regulation</keyword>
<dbReference type="SUPFAM" id="SSF49417">
    <property type="entry name" value="p53-like transcription factors"/>
    <property type="match status" value="1"/>
</dbReference>
<keyword evidence="2 5" id="KW-0238">DNA-binding</keyword>
<dbReference type="GO" id="GO:0000978">
    <property type="term" value="F:RNA polymerase II cis-regulatory region sequence-specific DNA binding"/>
    <property type="evidence" value="ECO:0007669"/>
    <property type="project" value="InterPro"/>
</dbReference>
<organism evidence="7 8">
    <name type="scientific">Pinctada imbricata</name>
    <name type="common">Atlantic pearl-oyster</name>
    <name type="synonym">Pinctada martensii</name>
    <dbReference type="NCBI Taxonomy" id="66713"/>
    <lineage>
        <taxon>Eukaryota</taxon>
        <taxon>Metazoa</taxon>
        <taxon>Spiralia</taxon>
        <taxon>Lophotrochozoa</taxon>
        <taxon>Mollusca</taxon>
        <taxon>Bivalvia</taxon>
        <taxon>Autobranchia</taxon>
        <taxon>Pteriomorphia</taxon>
        <taxon>Pterioida</taxon>
        <taxon>Pterioidea</taxon>
        <taxon>Pteriidae</taxon>
        <taxon>Pinctada</taxon>
    </lineage>
</organism>
<dbReference type="GO" id="GO:0001708">
    <property type="term" value="P:cell fate specification"/>
    <property type="evidence" value="ECO:0007669"/>
    <property type="project" value="TreeGrafter"/>
</dbReference>
<evidence type="ECO:0000256" key="1">
    <source>
        <dbReference type="ARBA" id="ARBA00023015"/>
    </source>
</evidence>
<dbReference type="Gene3D" id="2.60.40.820">
    <property type="entry name" value="Transcription factor, T-box"/>
    <property type="match status" value="1"/>
</dbReference>
<dbReference type="GO" id="GO:0000981">
    <property type="term" value="F:DNA-binding transcription factor activity, RNA polymerase II-specific"/>
    <property type="evidence" value="ECO:0007669"/>
    <property type="project" value="TreeGrafter"/>
</dbReference>
<evidence type="ECO:0000313" key="8">
    <source>
        <dbReference type="Proteomes" id="UP001186944"/>
    </source>
</evidence>
<dbReference type="EMBL" id="VSWD01000007">
    <property type="protein sequence ID" value="KAK3098338.1"/>
    <property type="molecule type" value="Genomic_DNA"/>
</dbReference>
<comment type="subcellular location">
    <subcellularLocation>
        <location evidence="5">Nucleus</location>
    </subcellularLocation>
</comment>
<dbReference type="InterPro" id="IPR001699">
    <property type="entry name" value="TF_T-box"/>
</dbReference>
<gene>
    <name evidence="7" type="ORF">FSP39_018581</name>
</gene>
<dbReference type="Pfam" id="PF00907">
    <property type="entry name" value="T-box"/>
    <property type="match status" value="1"/>
</dbReference>